<reference evidence="2 3" key="1">
    <citation type="submission" date="2024-03" db="EMBL/GenBank/DDBJ databases">
        <title>Novel species of the genus Variovorax.</title>
        <authorList>
            <person name="Liu Q."/>
            <person name="Xin Y.-H."/>
        </authorList>
    </citation>
    <scope>NUCLEOTIDE SEQUENCE [LARGE SCALE GENOMIC DNA]</scope>
    <source>
        <strain evidence="2 3">KACC 18900</strain>
    </source>
</reference>
<accession>A0ABU8WWR8</accession>
<dbReference type="RefSeq" id="WP_340347818.1">
    <property type="nucleotide sequence ID" value="NZ_JBBKZT010000029.1"/>
</dbReference>
<comment type="caution">
    <text evidence="2">The sequence shown here is derived from an EMBL/GenBank/DDBJ whole genome shotgun (WGS) entry which is preliminary data.</text>
</comment>
<evidence type="ECO:0000313" key="3">
    <source>
        <dbReference type="Proteomes" id="UP001385892"/>
    </source>
</evidence>
<dbReference type="EMBL" id="JBBKZT010000029">
    <property type="protein sequence ID" value="MEJ8851972.1"/>
    <property type="molecule type" value="Genomic_DNA"/>
</dbReference>
<dbReference type="Proteomes" id="UP001385892">
    <property type="component" value="Unassembled WGS sequence"/>
</dbReference>
<evidence type="ECO:0000313" key="2">
    <source>
        <dbReference type="EMBL" id="MEJ8851972.1"/>
    </source>
</evidence>
<protein>
    <submittedName>
        <fullName evidence="2">Uncharacterized protein</fullName>
    </submittedName>
</protein>
<evidence type="ECO:0000256" key="1">
    <source>
        <dbReference type="SAM" id="MobiDB-lite"/>
    </source>
</evidence>
<organism evidence="2 3">
    <name type="scientific">Variovorax rhizosphaerae</name>
    <dbReference type="NCBI Taxonomy" id="1836200"/>
    <lineage>
        <taxon>Bacteria</taxon>
        <taxon>Pseudomonadati</taxon>
        <taxon>Pseudomonadota</taxon>
        <taxon>Betaproteobacteria</taxon>
        <taxon>Burkholderiales</taxon>
        <taxon>Comamonadaceae</taxon>
        <taxon>Variovorax</taxon>
    </lineage>
</organism>
<feature type="compositionally biased region" description="Low complexity" evidence="1">
    <location>
        <begin position="68"/>
        <end position="82"/>
    </location>
</feature>
<feature type="region of interest" description="Disordered" evidence="1">
    <location>
        <begin position="59"/>
        <end position="111"/>
    </location>
</feature>
<name>A0ABU8WWR8_9BURK</name>
<gene>
    <name evidence="2" type="ORF">WKW82_35455</name>
</gene>
<sequence length="148" mass="16032">MLVCIVGLVVWVATASRVPRMHAPPGLALVQAAVPPPRSHAVEEVEVLTAAHAPVWKPEASWVDRQDATTTQPTVVPAATPDPRVKARPARAVPTSNAKPRKDRRLTPVAVSTSGARAACDRYNPYGEALCTQGGYPYRTWSERHGRR</sequence>
<proteinExistence type="predicted"/>
<keyword evidence="3" id="KW-1185">Reference proteome</keyword>